<feature type="compositionally biased region" description="Low complexity" evidence="1">
    <location>
        <begin position="33"/>
        <end position="46"/>
    </location>
</feature>
<feature type="compositionally biased region" description="Basic and acidic residues" evidence="1">
    <location>
        <begin position="139"/>
        <end position="150"/>
    </location>
</feature>
<sequence>MALNVSPHIPQVVVNASAPTTEALQRTNDQREVVPAPVQVEAAVPQKTREQEARGAGSASSNADVTYENIARGQGRIIPEDVNEQGGDGQGDSGQDSSSQGRNGQGTDGQNENGLNGQASNDDSSSNASNSESSDTEASEQKQAQERQQKQEQQQEQQQEKQELREIRQLETRDQEVRTHELAHAAVGGAYAGSPTYEYETGPNGKKYAVGGEVQIDVSKEATPQETIEKMQTVRAAALAPAEPSTQDRKVAAEASQNIAEARIELMQDTAERRDATAASVSESFAERDESISRVAEVVSQKYQASFGRDSESKSDFSAVA</sequence>
<organism evidence="2 3">
    <name type="scientific">Psychrosphaera ytuae</name>
    <dbReference type="NCBI Taxonomy" id="2820710"/>
    <lineage>
        <taxon>Bacteria</taxon>
        <taxon>Pseudomonadati</taxon>
        <taxon>Pseudomonadota</taxon>
        <taxon>Gammaproteobacteria</taxon>
        <taxon>Alteromonadales</taxon>
        <taxon>Pseudoalteromonadaceae</taxon>
        <taxon>Psychrosphaera</taxon>
    </lineage>
</organism>
<feature type="region of interest" description="Disordered" evidence="1">
    <location>
        <begin position="271"/>
        <end position="292"/>
    </location>
</feature>
<name>A0A975DC31_9GAMM</name>
<dbReference type="Proteomes" id="UP000682739">
    <property type="component" value="Chromosome"/>
</dbReference>
<dbReference type="AlphaFoldDB" id="A0A975DC31"/>
<proteinExistence type="predicted"/>
<evidence type="ECO:0000313" key="2">
    <source>
        <dbReference type="EMBL" id="QTH62905.1"/>
    </source>
</evidence>
<evidence type="ECO:0008006" key="4">
    <source>
        <dbReference type="Google" id="ProtNLM"/>
    </source>
</evidence>
<feature type="compositionally biased region" description="Polar residues" evidence="1">
    <location>
        <begin position="108"/>
        <end position="118"/>
    </location>
</feature>
<dbReference type="Pfam" id="PF12118">
    <property type="entry name" value="SprA-related"/>
    <property type="match status" value="1"/>
</dbReference>
<evidence type="ECO:0000313" key="3">
    <source>
        <dbReference type="Proteomes" id="UP000682739"/>
    </source>
</evidence>
<feature type="region of interest" description="Disordered" evidence="1">
    <location>
        <begin position="20"/>
        <end position="178"/>
    </location>
</feature>
<dbReference type="RefSeq" id="WP_208830572.1">
    <property type="nucleotide sequence ID" value="NZ_CP072110.1"/>
</dbReference>
<feature type="compositionally biased region" description="Low complexity" evidence="1">
    <location>
        <begin position="93"/>
        <end position="102"/>
    </location>
</feature>
<dbReference type="InterPro" id="IPR021973">
    <property type="entry name" value="SprA-related"/>
</dbReference>
<accession>A0A975DC31</accession>
<dbReference type="EMBL" id="CP072110">
    <property type="protein sequence ID" value="QTH62905.1"/>
    <property type="molecule type" value="Genomic_DNA"/>
</dbReference>
<dbReference type="KEGG" id="psym:J1N51_09030"/>
<reference evidence="2" key="1">
    <citation type="submission" date="2021-03" db="EMBL/GenBank/DDBJ databases">
        <title>Description of Psychrosphaera ytuae sp. nov. isolated from deep sea sediment of South China Sea.</title>
        <authorList>
            <person name="Zhang J."/>
            <person name="Xu X.-D."/>
        </authorList>
    </citation>
    <scope>NUCLEOTIDE SEQUENCE</scope>
    <source>
        <strain evidence="2">MTZ26</strain>
    </source>
</reference>
<evidence type="ECO:0000256" key="1">
    <source>
        <dbReference type="SAM" id="MobiDB-lite"/>
    </source>
</evidence>
<gene>
    <name evidence="2" type="ORF">J1N51_09030</name>
</gene>
<feature type="compositionally biased region" description="Basic and acidic residues" evidence="1">
    <location>
        <begin position="158"/>
        <end position="178"/>
    </location>
</feature>
<feature type="compositionally biased region" description="Low complexity" evidence="1">
    <location>
        <begin position="119"/>
        <end position="133"/>
    </location>
</feature>
<keyword evidence="3" id="KW-1185">Reference proteome</keyword>
<protein>
    <recommendedName>
        <fullName evidence="4">Catalase</fullName>
    </recommendedName>
</protein>